<dbReference type="STRING" id="52838.A0A4S8JG70"/>
<keyword evidence="3" id="KW-1185">Reference proteome</keyword>
<dbReference type="Pfam" id="PF00646">
    <property type="entry name" value="F-box"/>
    <property type="match status" value="1"/>
</dbReference>
<gene>
    <name evidence="2" type="ORF">C4D60_Mb07t17180</name>
</gene>
<dbReference type="SUPFAM" id="SSF81383">
    <property type="entry name" value="F-box domain"/>
    <property type="match status" value="1"/>
</dbReference>
<dbReference type="Gene3D" id="1.20.1280.50">
    <property type="match status" value="1"/>
</dbReference>
<comment type="caution">
    <text evidence="2">The sequence shown here is derived from an EMBL/GenBank/DDBJ whole genome shotgun (WGS) entry which is preliminary data.</text>
</comment>
<dbReference type="AlphaFoldDB" id="A0A4S8JG70"/>
<protein>
    <recommendedName>
        <fullName evidence="1">F-box domain-containing protein</fullName>
    </recommendedName>
</protein>
<dbReference type="InterPro" id="IPR001810">
    <property type="entry name" value="F-box_dom"/>
</dbReference>
<dbReference type="CDD" id="cd22157">
    <property type="entry name" value="F-box_AtFBW1-like"/>
    <property type="match status" value="1"/>
</dbReference>
<feature type="domain" description="F-box" evidence="1">
    <location>
        <begin position="31"/>
        <end position="79"/>
    </location>
</feature>
<dbReference type="PROSITE" id="PS50181">
    <property type="entry name" value="FBOX"/>
    <property type="match status" value="1"/>
</dbReference>
<evidence type="ECO:0000313" key="2">
    <source>
        <dbReference type="EMBL" id="THU60860.1"/>
    </source>
</evidence>
<dbReference type="InterPro" id="IPR036047">
    <property type="entry name" value="F-box-like_dom_sf"/>
</dbReference>
<proteinExistence type="predicted"/>
<accession>A0A4S8JG70</accession>
<evidence type="ECO:0000259" key="1">
    <source>
        <dbReference type="PROSITE" id="PS50181"/>
    </source>
</evidence>
<reference evidence="2 3" key="1">
    <citation type="journal article" date="2019" name="Nat. Plants">
        <title>Genome sequencing of Musa balbisiana reveals subgenome evolution and function divergence in polyploid bananas.</title>
        <authorList>
            <person name="Yao X."/>
        </authorList>
    </citation>
    <scope>NUCLEOTIDE SEQUENCE [LARGE SCALE GENOMIC DNA]</scope>
    <source>
        <strain evidence="3">cv. DH-PKW</strain>
        <tissue evidence="2">Leaves</tissue>
    </source>
</reference>
<dbReference type="PANTHER" id="PTHR35546:SF130">
    <property type="entry name" value="EXPRESSED PROTEIN"/>
    <property type="match status" value="1"/>
</dbReference>
<dbReference type="PANTHER" id="PTHR35546">
    <property type="entry name" value="F-BOX PROTEIN INTERACTION DOMAIN PROTEIN-RELATED"/>
    <property type="match status" value="1"/>
</dbReference>
<dbReference type="EMBL" id="PYDT01000005">
    <property type="protein sequence ID" value="THU60860.1"/>
    <property type="molecule type" value="Genomic_DNA"/>
</dbReference>
<dbReference type="SMART" id="SM00256">
    <property type="entry name" value="FBOX"/>
    <property type="match status" value="1"/>
</dbReference>
<evidence type="ECO:0000313" key="3">
    <source>
        <dbReference type="Proteomes" id="UP000317650"/>
    </source>
</evidence>
<dbReference type="InterPro" id="IPR055290">
    <property type="entry name" value="At3g26010-like"/>
</dbReference>
<name>A0A4S8JG70_MUSBA</name>
<dbReference type="Proteomes" id="UP000317650">
    <property type="component" value="Chromosome 7"/>
</dbReference>
<organism evidence="2 3">
    <name type="scientific">Musa balbisiana</name>
    <name type="common">Banana</name>
    <dbReference type="NCBI Taxonomy" id="52838"/>
    <lineage>
        <taxon>Eukaryota</taxon>
        <taxon>Viridiplantae</taxon>
        <taxon>Streptophyta</taxon>
        <taxon>Embryophyta</taxon>
        <taxon>Tracheophyta</taxon>
        <taxon>Spermatophyta</taxon>
        <taxon>Magnoliopsida</taxon>
        <taxon>Liliopsida</taxon>
        <taxon>Zingiberales</taxon>
        <taxon>Musaceae</taxon>
        <taxon>Musa</taxon>
    </lineage>
</organism>
<sequence>MEKKKKTKQSSMAAAMANSLKAKRRRLSHSKCSKSSLPNDLLIPILSRLPVKSALRFRCVSKEWLALLSDRGPYSIRYLRPTMYGFFYRRRLVRSLQYAPIHPYRDQHLDIKRLTSHLPDHDNLFLLDSCNGLLLFLCVVGDNSFKSMIVCNPFGDEKTNWVIIHLNVALTHLPVGRRFISARLDFHRHDSPQFKCLLFFEDQQANQQSLPWFTILSTNTEQPQNVYVLPQRGLPPLDFYDGTADDDYPKLCMIHDDDTDYAICPSPATSLEGGVRSLMGLSGGVPHYALCNPYELQIWVLANENGHRTWNLKHTHSNQPLINLHNESYRRHRHDDDRSAYSIAPLGFHPDLDVIFMQIEWRIYALHLASGSLEEVAGERGANPYGERFLFYPFTMDPSASLGDRREYHMEIPDINQA</sequence>